<organism evidence="2 3">
    <name type="scientific">Pedobacter steynii</name>
    <dbReference type="NCBI Taxonomy" id="430522"/>
    <lineage>
        <taxon>Bacteria</taxon>
        <taxon>Pseudomonadati</taxon>
        <taxon>Bacteroidota</taxon>
        <taxon>Sphingobacteriia</taxon>
        <taxon>Sphingobacteriales</taxon>
        <taxon>Sphingobacteriaceae</taxon>
        <taxon>Pedobacter</taxon>
    </lineage>
</organism>
<feature type="transmembrane region" description="Helical" evidence="1">
    <location>
        <begin position="140"/>
        <end position="158"/>
    </location>
</feature>
<feature type="transmembrane region" description="Helical" evidence="1">
    <location>
        <begin position="89"/>
        <end position="109"/>
    </location>
</feature>
<dbReference type="OrthoDB" id="1448908at2"/>
<dbReference type="Proteomes" id="UP000183200">
    <property type="component" value="Unassembled WGS sequence"/>
</dbReference>
<feature type="transmembrane region" description="Helical" evidence="1">
    <location>
        <begin position="116"/>
        <end position="134"/>
    </location>
</feature>
<gene>
    <name evidence="2" type="ORF">SAMN05421820_103812</name>
</gene>
<evidence type="ECO:0000313" key="2">
    <source>
        <dbReference type="EMBL" id="SDM43404.1"/>
    </source>
</evidence>
<protein>
    <recommendedName>
        <fullName evidence="4">Zinc ribbon domain-containing protein</fullName>
    </recommendedName>
</protein>
<evidence type="ECO:0008006" key="4">
    <source>
        <dbReference type="Google" id="ProtNLM"/>
    </source>
</evidence>
<name>A0A1G9T6Q8_9SPHI</name>
<feature type="transmembrane region" description="Helical" evidence="1">
    <location>
        <begin position="65"/>
        <end position="83"/>
    </location>
</feature>
<reference evidence="3" key="1">
    <citation type="submission" date="2016-10" db="EMBL/GenBank/DDBJ databases">
        <authorList>
            <person name="Varghese N."/>
            <person name="Submissions S."/>
        </authorList>
    </citation>
    <scope>NUCLEOTIDE SEQUENCE [LARGE SCALE GENOMIC DNA]</scope>
    <source>
        <strain evidence="3">DSM 19110</strain>
    </source>
</reference>
<keyword evidence="3" id="KW-1185">Reference proteome</keyword>
<accession>A0A1G9T6Q8</accession>
<keyword evidence="1" id="KW-1133">Transmembrane helix</keyword>
<keyword evidence="1" id="KW-0812">Transmembrane</keyword>
<sequence length="174" mass="19490">MENENISYCDCCAVKYDAVDAFCKACGFPLQGTQQEQDFYISERNVKEIELIDLDEKVERARNSLYWISGLTLFSLVFVAFKPAPDEDISFTVITTIILSAAFLGLAVWGKTRASTALISGLSLYLIIHILNALFDPLTIFSGIIVKVIIIVYLVKGIKSVIDRDKIRKELNLV</sequence>
<dbReference type="AlphaFoldDB" id="A0A1G9T6Q8"/>
<proteinExistence type="predicted"/>
<dbReference type="EMBL" id="FNGY01000003">
    <property type="protein sequence ID" value="SDM43404.1"/>
    <property type="molecule type" value="Genomic_DNA"/>
</dbReference>
<evidence type="ECO:0000313" key="3">
    <source>
        <dbReference type="Proteomes" id="UP000183200"/>
    </source>
</evidence>
<keyword evidence="1" id="KW-0472">Membrane</keyword>
<evidence type="ECO:0000256" key="1">
    <source>
        <dbReference type="SAM" id="Phobius"/>
    </source>
</evidence>
<dbReference type="RefSeq" id="WP_074606833.1">
    <property type="nucleotide sequence ID" value="NZ_FNGY01000003.1"/>
</dbReference>